<comment type="similarity">
    <text evidence="1">Belongs to the peptidase A1 family.</text>
</comment>
<comment type="caution">
    <text evidence="4">The sequence shown here is derived from an EMBL/GenBank/DDBJ whole genome shotgun (WGS) entry which is preliminary data.</text>
</comment>
<dbReference type="OrthoDB" id="15189at2759"/>
<dbReference type="Proteomes" id="UP000266673">
    <property type="component" value="Unassembled WGS sequence"/>
</dbReference>
<accession>A0A397W055</accession>
<gene>
    <name evidence="4" type="ORF">C2G38_2069392</name>
</gene>
<feature type="domain" description="Peptidase A1" evidence="3">
    <location>
        <begin position="1"/>
        <end position="189"/>
    </location>
</feature>
<dbReference type="InterPro" id="IPR021109">
    <property type="entry name" value="Peptidase_aspartic_dom_sf"/>
</dbReference>
<dbReference type="PANTHER" id="PTHR47966:SF75">
    <property type="entry name" value="ENDOPEPTIDASE (CTSD), PUTATIVE (AFU_ORTHOLOGUE AFUA_4G07040)-RELATED"/>
    <property type="match status" value="1"/>
</dbReference>
<evidence type="ECO:0000256" key="1">
    <source>
        <dbReference type="ARBA" id="ARBA00007447"/>
    </source>
</evidence>
<dbReference type="AlphaFoldDB" id="A0A397W055"/>
<evidence type="ECO:0000259" key="3">
    <source>
        <dbReference type="PROSITE" id="PS51767"/>
    </source>
</evidence>
<evidence type="ECO:0000313" key="5">
    <source>
        <dbReference type="Proteomes" id="UP000266673"/>
    </source>
</evidence>
<feature type="disulfide bond" evidence="2">
    <location>
        <begin position="117"/>
        <end position="150"/>
    </location>
</feature>
<keyword evidence="2" id="KW-1015">Disulfide bond</keyword>
<dbReference type="InterPro" id="IPR001461">
    <property type="entry name" value="Aspartic_peptidase_A1"/>
</dbReference>
<dbReference type="Gene3D" id="2.40.70.10">
    <property type="entry name" value="Acid Proteases"/>
    <property type="match status" value="1"/>
</dbReference>
<dbReference type="SUPFAM" id="SSF50630">
    <property type="entry name" value="Acid proteases"/>
    <property type="match status" value="1"/>
</dbReference>
<name>A0A397W055_9GLOM</name>
<dbReference type="EMBL" id="QKWP01000206">
    <property type="protein sequence ID" value="RIB24666.1"/>
    <property type="molecule type" value="Genomic_DNA"/>
</dbReference>
<proteinExistence type="inferred from homology"/>
<dbReference type="GO" id="GO:0004190">
    <property type="term" value="F:aspartic-type endopeptidase activity"/>
    <property type="evidence" value="ECO:0007669"/>
    <property type="project" value="InterPro"/>
</dbReference>
<dbReference type="STRING" id="44941.A0A397W055"/>
<dbReference type="PANTHER" id="PTHR47966">
    <property type="entry name" value="BETA-SITE APP-CLEAVING ENZYME, ISOFORM A-RELATED"/>
    <property type="match status" value="1"/>
</dbReference>
<dbReference type="PRINTS" id="PR00792">
    <property type="entry name" value="PEPSIN"/>
</dbReference>
<dbReference type="PROSITE" id="PS51767">
    <property type="entry name" value="PEPTIDASE_A1"/>
    <property type="match status" value="1"/>
</dbReference>
<keyword evidence="5" id="KW-1185">Reference proteome</keyword>
<reference evidence="4 5" key="1">
    <citation type="submission" date="2018-06" db="EMBL/GenBank/DDBJ databases">
        <title>Comparative genomics reveals the genomic features of Rhizophagus irregularis, R. cerebriforme, R. diaphanum and Gigaspora rosea, and their symbiotic lifestyle signature.</title>
        <authorList>
            <person name="Morin E."/>
            <person name="San Clemente H."/>
            <person name="Chen E.C.H."/>
            <person name="De La Providencia I."/>
            <person name="Hainaut M."/>
            <person name="Kuo A."/>
            <person name="Kohler A."/>
            <person name="Murat C."/>
            <person name="Tang N."/>
            <person name="Roy S."/>
            <person name="Loubradou J."/>
            <person name="Henrissat B."/>
            <person name="Grigoriev I.V."/>
            <person name="Corradi N."/>
            <person name="Roux C."/>
            <person name="Martin F.M."/>
        </authorList>
    </citation>
    <scope>NUCLEOTIDE SEQUENCE [LARGE SCALE GENOMIC DNA]</scope>
    <source>
        <strain evidence="4 5">DAOM 194757</strain>
    </source>
</reference>
<sequence>MGMALDQLSAEKAITPFSNMGFKKPFFGFHLQRSKDKGDTGSLTLGGIDHSKFVGSITFSKLLDDASVNGKALDFNGKNAIIDTGTTLAVMPLQDAEKIHKQIPGATKINGQFVVPCNTKVNIAFTFAGISYNIDPRDLAFQPTGKNNYCASGISAGNIGGNTTWLVGDVFLKNVYSVFNIKDLSVGFAPSKITKCDLNN</sequence>
<protein>
    <submittedName>
        <fullName evidence="4">Aspartic peptidase domain-containing protein</fullName>
    </submittedName>
</protein>
<dbReference type="GO" id="GO:0006508">
    <property type="term" value="P:proteolysis"/>
    <property type="evidence" value="ECO:0007669"/>
    <property type="project" value="InterPro"/>
</dbReference>
<evidence type="ECO:0000256" key="2">
    <source>
        <dbReference type="PIRSR" id="PIRSR601461-2"/>
    </source>
</evidence>
<dbReference type="Pfam" id="PF00026">
    <property type="entry name" value="Asp"/>
    <property type="match status" value="1"/>
</dbReference>
<organism evidence="4 5">
    <name type="scientific">Gigaspora rosea</name>
    <dbReference type="NCBI Taxonomy" id="44941"/>
    <lineage>
        <taxon>Eukaryota</taxon>
        <taxon>Fungi</taxon>
        <taxon>Fungi incertae sedis</taxon>
        <taxon>Mucoromycota</taxon>
        <taxon>Glomeromycotina</taxon>
        <taxon>Glomeromycetes</taxon>
        <taxon>Diversisporales</taxon>
        <taxon>Gigasporaceae</taxon>
        <taxon>Gigaspora</taxon>
    </lineage>
</organism>
<evidence type="ECO:0000313" key="4">
    <source>
        <dbReference type="EMBL" id="RIB24666.1"/>
    </source>
</evidence>
<dbReference type="InterPro" id="IPR033121">
    <property type="entry name" value="PEPTIDASE_A1"/>
</dbReference>